<proteinExistence type="predicted"/>
<dbReference type="PRINTS" id="PR01590">
    <property type="entry name" value="HTHFIS"/>
</dbReference>
<name>A0A3R6E1R4_9BACT</name>
<dbReference type="Pfam" id="PF00072">
    <property type="entry name" value="Response_reg"/>
    <property type="match status" value="1"/>
</dbReference>
<dbReference type="Pfam" id="PF02954">
    <property type="entry name" value="HTH_8"/>
    <property type="match status" value="1"/>
</dbReference>
<gene>
    <name evidence="5" type="ORF">DW191_00770</name>
    <name evidence="4" type="ORF">DW986_11950</name>
    <name evidence="3" type="ORF">DXB61_10440</name>
</gene>
<dbReference type="PROSITE" id="PS50110">
    <property type="entry name" value="RESPONSE_REGULATORY"/>
    <property type="match status" value="1"/>
</dbReference>
<dbReference type="Gene3D" id="1.10.10.60">
    <property type="entry name" value="Homeodomain-like"/>
    <property type="match status" value="1"/>
</dbReference>
<dbReference type="Proteomes" id="UP000261088">
    <property type="component" value="Unassembled WGS sequence"/>
</dbReference>
<evidence type="ECO:0000313" key="6">
    <source>
        <dbReference type="Proteomes" id="UP000261088"/>
    </source>
</evidence>
<dbReference type="PANTHER" id="PTHR32071">
    <property type="entry name" value="TRANSCRIPTIONAL REGULATORY PROTEIN"/>
    <property type="match status" value="1"/>
</dbReference>
<feature type="domain" description="Response regulatory" evidence="2">
    <location>
        <begin position="5"/>
        <end position="124"/>
    </location>
</feature>
<dbReference type="InterPro" id="IPR011006">
    <property type="entry name" value="CheY-like_superfamily"/>
</dbReference>
<dbReference type="SUPFAM" id="SSF46689">
    <property type="entry name" value="Homeodomain-like"/>
    <property type="match status" value="1"/>
</dbReference>
<dbReference type="GO" id="GO:0000160">
    <property type="term" value="P:phosphorelay signal transduction system"/>
    <property type="evidence" value="ECO:0007669"/>
    <property type="project" value="InterPro"/>
</dbReference>
<keyword evidence="1" id="KW-0597">Phosphoprotein</keyword>
<dbReference type="SUPFAM" id="SSF52172">
    <property type="entry name" value="CheY-like"/>
    <property type="match status" value="1"/>
</dbReference>
<protein>
    <submittedName>
        <fullName evidence="4">Response regulator</fullName>
    </submittedName>
</protein>
<dbReference type="SMART" id="SM00448">
    <property type="entry name" value="REC"/>
    <property type="match status" value="1"/>
</dbReference>
<dbReference type="RefSeq" id="WP_122122151.1">
    <property type="nucleotide sequence ID" value="NZ_DAWDXW010000002.1"/>
</dbReference>
<evidence type="ECO:0000256" key="1">
    <source>
        <dbReference type="PROSITE-ProRule" id="PRU00169"/>
    </source>
</evidence>
<accession>A0A3R6E1R4</accession>
<reference evidence="6 7" key="1">
    <citation type="submission" date="2018-08" db="EMBL/GenBank/DDBJ databases">
        <title>A genome reference for cultivated species of the human gut microbiota.</title>
        <authorList>
            <person name="Zou Y."/>
            <person name="Xue W."/>
            <person name="Luo G."/>
        </authorList>
    </citation>
    <scope>NUCLEOTIDE SEQUENCE [LARGE SCALE GENOMIC DNA]</scope>
    <source>
        <strain evidence="5 7">AM16-50</strain>
        <strain evidence="4 8">AM50-15</strain>
        <strain evidence="3 6">OM05-11AA</strain>
    </source>
</reference>
<dbReference type="InterPro" id="IPR001789">
    <property type="entry name" value="Sig_transdc_resp-reg_receiver"/>
</dbReference>
<feature type="modified residue" description="4-aspartylphosphate" evidence="1">
    <location>
        <position position="54"/>
    </location>
</feature>
<evidence type="ECO:0000313" key="5">
    <source>
        <dbReference type="EMBL" id="RHH79711.1"/>
    </source>
</evidence>
<dbReference type="Proteomes" id="UP000283732">
    <property type="component" value="Unassembled WGS sequence"/>
</dbReference>
<dbReference type="GO" id="GO:0043565">
    <property type="term" value="F:sequence-specific DNA binding"/>
    <property type="evidence" value="ECO:0007669"/>
    <property type="project" value="InterPro"/>
</dbReference>
<dbReference type="InterPro" id="IPR002197">
    <property type="entry name" value="HTH_Fis"/>
</dbReference>
<dbReference type="EMBL" id="QSUP01000010">
    <property type="protein sequence ID" value="RGN51728.1"/>
    <property type="molecule type" value="Genomic_DNA"/>
</dbReference>
<dbReference type="Proteomes" id="UP000285173">
    <property type="component" value="Unassembled WGS sequence"/>
</dbReference>
<dbReference type="InterPro" id="IPR009057">
    <property type="entry name" value="Homeodomain-like_sf"/>
</dbReference>
<evidence type="ECO:0000313" key="3">
    <source>
        <dbReference type="EMBL" id="RGN51728.1"/>
    </source>
</evidence>
<evidence type="ECO:0000313" key="4">
    <source>
        <dbReference type="EMBL" id="RGZ46717.1"/>
    </source>
</evidence>
<comment type="caution">
    <text evidence="4">The sequence shown here is derived from an EMBL/GenBank/DDBJ whole genome shotgun (WGS) entry which is preliminary data.</text>
</comment>
<organism evidence="4 8">
    <name type="scientific">Parabacteroides merdae</name>
    <dbReference type="NCBI Taxonomy" id="46503"/>
    <lineage>
        <taxon>Bacteria</taxon>
        <taxon>Pseudomonadati</taxon>
        <taxon>Bacteroidota</taxon>
        <taxon>Bacteroidia</taxon>
        <taxon>Bacteroidales</taxon>
        <taxon>Tannerellaceae</taxon>
        <taxon>Parabacteroides</taxon>
    </lineage>
</organism>
<dbReference type="Gene3D" id="3.40.50.2300">
    <property type="match status" value="1"/>
</dbReference>
<evidence type="ECO:0000313" key="8">
    <source>
        <dbReference type="Proteomes" id="UP000285173"/>
    </source>
</evidence>
<dbReference type="EMBL" id="QRKC01000001">
    <property type="protein sequence ID" value="RHH79711.1"/>
    <property type="molecule type" value="Genomic_DNA"/>
</dbReference>
<evidence type="ECO:0000259" key="2">
    <source>
        <dbReference type="PROSITE" id="PS50110"/>
    </source>
</evidence>
<dbReference type="EMBL" id="QSEF01000016">
    <property type="protein sequence ID" value="RGZ46717.1"/>
    <property type="molecule type" value="Genomic_DNA"/>
</dbReference>
<dbReference type="AlphaFoldDB" id="A0A3R6E1R4"/>
<sequence>MLDGKIVLVDDNEAVLKTLKMILAREFKTVVGVSVPTLLPALLREGDVDIVLLDMNFVTGRQDGSEGLFWLERIVDCPDSPQVVLITAFGDIELAVSALKRGAADFVVKPWDNEKLIATLQGAFRRRRKERAEVASVRRISAEEENEQVVSLLVGSLLKKYAQAYGKQLPAVTPDGLVKLSGLIRRGDLSVLQQTIERAVLLTDSSSLGADDFYIEETAPSSRPVTLEEMEKQFIREVLREKNGNLTLCAQQLDISRQTLYNKMRKYGL</sequence>
<evidence type="ECO:0000313" key="7">
    <source>
        <dbReference type="Proteomes" id="UP000283732"/>
    </source>
</evidence>